<gene>
    <name evidence="1" type="ORF">VITISV_010418</name>
</gene>
<proteinExistence type="predicted"/>
<sequence>MSYHDRSDRVSSMMKTRQDNNVTDYTGVVYVENDRVQYVMKTRQENDVIDRTSRFYAETNIELSRLIGSDANYDKNQIGQHITNHTDVVYIGNEA</sequence>
<dbReference type="EMBL" id="AM469508">
    <property type="protein sequence ID" value="CAN79262.1"/>
    <property type="molecule type" value="Genomic_DNA"/>
</dbReference>
<protein>
    <submittedName>
        <fullName evidence="1">Uncharacterized protein</fullName>
    </submittedName>
</protein>
<dbReference type="AlphaFoldDB" id="A5BSJ5"/>
<reference evidence="1" key="1">
    <citation type="journal article" date="2007" name="PLoS ONE">
        <title>The first genome sequence of an elite grapevine cultivar (Pinot noir Vitis vinifera L.): coping with a highly heterozygous genome.</title>
        <authorList>
            <person name="Velasco R."/>
            <person name="Zharkikh A."/>
            <person name="Troggio M."/>
            <person name="Cartwright D.A."/>
            <person name="Cestaro A."/>
            <person name="Pruss D."/>
            <person name="Pindo M."/>
            <person name="FitzGerald L.M."/>
            <person name="Vezzulli S."/>
            <person name="Reid J."/>
            <person name="Malacarne G."/>
            <person name="Iliev D."/>
            <person name="Coppola G."/>
            <person name="Wardell B."/>
            <person name="Micheletti D."/>
            <person name="Macalma T."/>
            <person name="Facci M."/>
            <person name="Mitchell J.T."/>
            <person name="Perazzolli M."/>
            <person name="Eldredge G."/>
            <person name="Gatto P."/>
            <person name="Oyzerski R."/>
            <person name="Moretto M."/>
            <person name="Gutin N."/>
            <person name="Stefanini M."/>
            <person name="Chen Y."/>
            <person name="Segala C."/>
            <person name="Davenport C."/>
            <person name="Dematte L."/>
            <person name="Mraz A."/>
            <person name="Battilana J."/>
            <person name="Stormo K."/>
            <person name="Costa F."/>
            <person name="Tao Q."/>
            <person name="Si-Ammour A."/>
            <person name="Harkins T."/>
            <person name="Lackey A."/>
            <person name="Perbost C."/>
            <person name="Taillon B."/>
            <person name="Stella A."/>
            <person name="Solovyev V."/>
            <person name="Fawcett J.A."/>
            <person name="Sterck L."/>
            <person name="Vandepoele K."/>
            <person name="Grando S.M."/>
            <person name="Toppo S."/>
            <person name="Moser C."/>
            <person name="Lanchbury J."/>
            <person name="Bogden R."/>
            <person name="Skolnick M."/>
            <person name="Sgaramella V."/>
            <person name="Bhatnagar S.K."/>
            <person name="Fontana P."/>
            <person name="Gutin A."/>
            <person name="Van de Peer Y."/>
            <person name="Salamini F."/>
            <person name="Viola R."/>
        </authorList>
    </citation>
    <scope>NUCLEOTIDE SEQUENCE</scope>
</reference>
<name>A5BSJ5_VITVI</name>
<organism evidence="1">
    <name type="scientific">Vitis vinifera</name>
    <name type="common">Grape</name>
    <dbReference type="NCBI Taxonomy" id="29760"/>
    <lineage>
        <taxon>Eukaryota</taxon>
        <taxon>Viridiplantae</taxon>
        <taxon>Streptophyta</taxon>
        <taxon>Embryophyta</taxon>
        <taxon>Tracheophyta</taxon>
        <taxon>Spermatophyta</taxon>
        <taxon>Magnoliopsida</taxon>
        <taxon>eudicotyledons</taxon>
        <taxon>Gunneridae</taxon>
        <taxon>Pentapetalae</taxon>
        <taxon>rosids</taxon>
        <taxon>Vitales</taxon>
        <taxon>Vitaceae</taxon>
        <taxon>Viteae</taxon>
        <taxon>Vitis</taxon>
    </lineage>
</organism>
<accession>A5BSJ5</accession>
<evidence type="ECO:0000313" key="1">
    <source>
        <dbReference type="EMBL" id="CAN79262.1"/>
    </source>
</evidence>